<feature type="transmembrane region" description="Helical" evidence="6">
    <location>
        <begin position="182"/>
        <end position="202"/>
    </location>
</feature>
<dbReference type="EMBL" id="CP000934">
    <property type="protein sequence ID" value="ACE86042.1"/>
    <property type="molecule type" value="Genomic_DNA"/>
</dbReference>
<evidence type="ECO:0000313" key="7">
    <source>
        <dbReference type="EMBL" id="ACE86042.1"/>
    </source>
</evidence>
<protein>
    <recommendedName>
        <fullName evidence="6">GDT1 family protein</fullName>
    </recommendedName>
</protein>
<name>B3PHH5_CELJU</name>
<evidence type="ECO:0000256" key="3">
    <source>
        <dbReference type="ARBA" id="ARBA00022692"/>
    </source>
</evidence>
<feature type="transmembrane region" description="Helical" evidence="6">
    <location>
        <begin position="48"/>
        <end position="68"/>
    </location>
</feature>
<keyword evidence="3 6" id="KW-0812">Transmembrane</keyword>
<feature type="transmembrane region" description="Helical" evidence="6">
    <location>
        <begin position="109"/>
        <end position="127"/>
    </location>
</feature>
<organism evidence="7 8">
    <name type="scientific">Cellvibrio japonicus (strain Ueda107)</name>
    <name type="common">Pseudomonas fluorescens subsp. cellulosa</name>
    <dbReference type="NCBI Taxonomy" id="498211"/>
    <lineage>
        <taxon>Bacteria</taxon>
        <taxon>Pseudomonadati</taxon>
        <taxon>Pseudomonadota</taxon>
        <taxon>Gammaproteobacteria</taxon>
        <taxon>Cellvibrionales</taxon>
        <taxon>Cellvibrionaceae</taxon>
        <taxon>Cellvibrio</taxon>
    </lineage>
</organism>
<comment type="similarity">
    <text evidence="2 6">Belongs to the GDT1 family.</text>
</comment>
<sequence length="203" mass="22198">MSLLVHQSRLDTSMEALFSSTLAVAIAEIGDKTQLLALFLAARYGRPYLISLGVLVATLVNHALSAWLGAWLVDVIPPHWVPWIISGSFVAIALWLLVPDKEDDDLGRFANYGPFVATLVLFFLAEIGDKTQIATVILAAKYSADFWMTIAVITGTTLGMLIANIPVIFAGKWIMDRLPLNIARKAAFVLFLLLAVLTLVQMT</sequence>
<comment type="subcellular location">
    <subcellularLocation>
        <location evidence="1 6">Membrane</location>
        <topology evidence="1 6">Multi-pass membrane protein</topology>
    </subcellularLocation>
</comment>
<dbReference type="Pfam" id="PF01169">
    <property type="entry name" value="GDT1"/>
    <property type="match status" value="2"/>
</dbReference>
<keyword evidence="8" id="KW-1185">Reference proteome</keyword>
<dbReference type="GO" id="GO:0016020">
    <property type="term" value="C:membrane"/>
    <property type="evidence" value="ECO:0007669"/>
    <property type="project" value="UniProtKB-SubCell"/>
</dbReference>
<evidence type="ECO:0000256" key="5">
    <source>
        <dbReference type="ARBA" id="ARBA00023136"/>
    </source>
</evidence>
<dbReference type="eggNOG" id="COG2119">
    <property type="taxonomic scope" value="Bacteria"/>
</dbReference>
<evidence type="ECO:0000256" key="2">
    <source>
        <dbReference type="ARBA" id="ARBA00009190"/>
    </source>
</evidence>
<feature type="transmembrane region" description="Helical" evidence="6">
    <location>
        <begin position="80"/>
        <end position="97"/>
    </location>
</feature>
<evidence type="ECO:0000313" key="8">
    <source>
        <dbReference type="Proteomes" id="UP000001036"/>
    </source>
</evidence>
<feature type="transmembrane region" description="Helical" evidence="6">
    <location>
        <begin position="147"/>
        <end position="170"/>
    </location>
</feature>
<proteinExistence type="inferred from homology"/>
<gene>
    <name evidence="7" type="ordered locus">CJA_1975</name>
</gene>
<evidence type="ECO:0000256" key="1">
    <source>
        <dbReference type="ARBA" id="ARBA00004141"/>
    </source>
</evidence>
<dbReference type="Proteomes" id="UP000001036">
    <property type="component" value="Chromosome"/>
</dbReference>
<dbReference type="HOGENOM" id="CLU_040186_2_1_6"/>
<evidence type="ECO:0000256" key="6">
    <source>
        <dbReference type="RuleBase" id="RU365102"/>
    </source>
</evidence>
<dbReference type="PANTHER" id="PTHR12608">
    <property type="entry name" value="TRANSMEMBRANE PROTEIN HTP-1 RELATED"/>
    <property type="match status" value="1"/>
</dbReference>
<keyword evidence="5 6" id="KW-0472">Membrane</keyword>
<dbReference type="PANTHER" id="PTHR12608:SF1">
    <property type="entry name" value="TRANSMEMBRANE PROTEIN 165"/>
    <property type="match status" value="1"/>
</dbReference>
<dbReference type="GO" id="GO:0046873">
    <property type="term" value="F:metal ion transmembrane transporter activity"/>
    <property type="evidence" value="ECO:0007669"/>
    <property type="project" value="InterPro"/>
</dbReference>
<dbReference type="AlphaFoldDB" id="B3PHH5"/>
<evidence type="ECO:0000256" key="4">
    <source>
        <dbReference type="ARBA" id="ARBA00022989"/>
    </source>
</evidence>
<keyword evidence="4 6" id="KW-1133">Transmembrane helix</keyword>
<dbReference type="STRING" id="498211.CJA_1975"/>
<dbReference type="KEGG" id="cja:CJA_1975"/>
<reference evidence="7 8" key="1">
    <citation type="journal article" date="2008" name="J. Bacteriol.">
        <title>Insights into plant cell wall degradation from the genome sequence of the soil bacterium Cellvibrio japonicus.</title>
        <authorList>
            <person name="Deboy R.T."/>
            <person name="Mongodin E.F."/>
            <person name="Fouts D.E."/>
            <person name="Tailford L.E."/>
            <person name="Khouri H."/>
            <person name="Emerson J.B."/>
            <person name="Mohamoud Y."/>
            <person name="Watkins K."/>
            <person name="Henrissat B."/>
            <person name="Gilbert H.J."/>
            <person name="Nelson K.E."/>
        </authorList>
    </citation>
    <scope>NUCLEOTIDE SEQUENCE [LARGE SCALE GENOMIC DNA]</scope>
    <source>
        <strain evidence="7 8">Ueda107</strain>
    </source>
</reference>
<accession>B3PHH5</accession>
<dbReference type="InterPro" id="IPR001727">
    <property type="entry name" value="GDT1-like"/>
</dbReference>